<evidence type="ECO:0000313" key="3">
    <source>
        <dbReference type="Proteomes" id="UP000235801"/>
    </source>
</evidence>
<dbReference type="Proteomes" id="UP000235801">
    <property type="component" value="Genome"/>
</dbReference>
<evidence type="ECO:0000313" key="2">
    <source>
        <dbReference type="EMBL" id="AUI80777.1"/>
    </source>
</evidence>
<keyword evidence="3" id="KW-1185">Reference proteome</keyword>
<sequence>MSSAVNADNVPPKSIDGFVNNAYMEYELEKLLAELDVADPEPALYQPPAADTSVPDIELPDVTSDPINDSRVGSDPVHSVRLAPPLPAEDGQGRVESEAVFDVPLVRAEPAGDIDTRQPVINNISSLDASFQQHLGLARSANASARRSGTLAASIAYTLGADGTTVSEAAPLGLAVRIIAGEMAAMQGATASIQPSESVLDVITTPIAHVGDAEDNNPDFFSVYLPAQLSAGEKSALVSLLVPGGPGAYTWRYREPDDPRAAVMPAITRKLFSGGVERILAVTERADVLPAVGGAALTYANLFGLERYYRRHFGNAVFDAAWRTVYAASAIYVEPDIVEPCPLRPGDNFVVRRTTHQIDGLDLQGDMFTWLGGQHVPPRYRDFLPVGYEDFSKDRVLRRFNDLAWELGRENNENLPARWKRAEPYATGVTFVYMRPAEGDDDAEEDNIDFGWDDLLPFLAELALPHDRLFFRTGYYHFSRLGLPDSLVEGDRDPVPPDVGRGHLIRNVYGAADFASMNLPGLRINEIVGLVAHSTRPAARTTIRENHIRQQRKGRARNYVSHLHLLNFYSYFRSNVWPSDLMQVSYPHAPFLKRLAKPIRPFCWMDELDPSAYPGQNWWVLESAYLIRGTTNRTPFGGFLVSGTWECDTRGVVDLGKKENSLIAIEAAFRASLNDGGQISASGRFGNTNFDIIRGANGMVNPMPFAPRIRTLRGSESVDLAADGGVNTLQPGCNLSAGNVYSA</sequence>
<dbReference type="EMBL" id="MG697236">
    <property type="protein sequence ID" value="AUI80777.1"/>
    <property type="molecule type" value="Genomic_DNA"/>
</dbReference>
<feature type="region of interest" description="Disordered" evidence="1">
    <location>
        <begin position="42"/>
        <end position="95"/>
    </location>
</feature>
<accession>A0A2I6BR60</accession>
<proteinExistence type="predicted"/>
<reference evidence="3" key="1">
    <citation type="submission" date="2017-10" db="EMBL/GenBank/DDBJ databases">
        <authorList>
            <person name="He H."/>
            <person name="Guo L."/>
            <person name="Chen X."/>
            <person name="Li P."/>
            <person name="Qiu D."/>
        </authorList>
    </citation>
    <scope>NUCLEOTIDE SEQUENCE [LARGE SCALE GENOMIC DNA]</scope>
</reference>
<protein>
    <submittedName>
        <fullName evidence="2">ORF3</fullName>
    </submittedName>
</protein>
<name>A0A2I6BR60_9VIRU</name>
<organism evidence="2 3">
    <name type="scientific">Fusarium graminearum alternavirus 1</name>
    <dbReference type="NCBI Taxonomy" id="2060778"/>
    <lineage>
        <taxon>Viruses</taxon>
        <taxon>Riboviria</taxon>
        <taxon>Orthornavirae</taxon>
        <taxon>Duplornaviricota</taxon>
        <taxon>Chrymotiviricetes</taxon>
        <taxon>Ghabrivirales</taxon>
        <taxon>Gammatotivirineae</taxon>
        <taxon>Alternaviridae</taxon>
        <taxon>Alternavirus</taxon>
        <taxon>Alternavirus fusarii</taxon>
    </lineage>
</organism>
<evidence type="ECO:0000256" key="1">
    <source>
        <dbReference type="SAM" id="MobiDB-lite"/>
    </source>
</evidence>